<dbReference type="GO" id="GO:0008381">
    <property type="term" value="F:mechanosensitive monoatomic ion channel activity"/>
    <property type="evidence" value="ECO:0007669"/>
    <property type="project" value="UniProtKB-UniRule"/>
</dbReference>
<dbReference type="NCBIfam" id="NF010557">
    <property type="entry name" value="PRK13952.1"/>
    <property type="match status" value="1"/>
</dbReference>
<dbReference type="FunFam" id="1.10.1200.120:FF:000001">
    <property type="entry name" value="Large-conductance mechanosensitive channel"/>
    <property type="match status" value="1"/>
</dbReference>
<evidence type="ECO:0000256" key="5">
    <source>
        <dbReference type="ARBA" id="ARBA00022475"/>
    </source>
</evidence>
<dbReference type="HAMAP" id="MF_00115">
    <property type="entry name" value="MscL"/>
    <property type="match status" value="1"/>
</dbReference>
<keyword evidence="6 11" id="KW-0812">Transmembrane</keyword>
<keyword evidence="13" id="KW-1185">Reference proteome</keyword>
<keyword evidence="4 11" id="KW-0813">Transport</keyword>
<keyword evidence="9 11" id="KW-0472">Membrane</keyword>
<dbReference type="NCBIfam" id="NF001843">
    <property type="entry name" value="PRK00567.1-4"/>
    <property type="match status" value="1"/>
</dbReference>
<organism evidence="12 13">
    <name type="scientific">Olivibacter domesticus</name>
    <name type="common">Pseudosphingobacterium domesticum</name>
    <dbReference type="NCBI Taxonomy" id="407022"/>
    <lineage>
        <taxon>Bacteria</taxon>
        <taxon>Pseudomonadati</taxon>
        <taxon>Bacteroidota</taxon>
        <taxon>Sphingobacteriia</taxon>
        <taxon>Sphingobacteriales</taxon>
        <taxon>Sphingobacteriaceae</taxon>
        <taxon>Olivibacter</taxon>
    </lineage>
</organism>
<accession>A0A1H7YAC3</accession>
<dbReference type="SUPFAM" id="SSF81330">
    <property type="entry name" value="Gated mechanosensitive channel"/>
    <property type="match status" value="1"/>
</dbReference>
<dbReference type="InterPro" id="IPR019823">
    <property type="entry name" value="Mechanosensitive_channel_CS"/>
</dbReference>
<dbReference type="OrthoDB" id="9810350at2"/>
<evidence type="ECO:0000256" key="7">
    <source>
        <dbReference type="ARBA" id="ARBA00022989"/>
    </source>
</evidence>
<dbReference type="PRINTS" id="PR01264">
    <property type="entry name" value="MECHCHANNEL"/>
</dbReference>
<dbReference type="PANTHER" id="PTHR30266:SF2">
    <property type="entry name" value="LARGE-CONDUCTANCE MECHANOSENSITIVE CHANNEL"/>
    <property type="match status" value="1"/>
</dbReference>
<evidence type="ECO:0000313" key="13">
    <source>
        <dbReference type="Proteomes" id="UP000199421"/>
    </source>
</evidence>
<comment type="function">
    <text evidence="11">Channel that opens in response to stretch forces in the membrane lipid bilayer. May participate in the regulation of osmotic pressure changes within the cell.</text>
</comment>
<evidence type="ECO:0000256" key="3">
    <source>
        <dbReference type="ARBA" id="ARBA00011255"/>
    </source>
</evidence>
<comment type="subunit">
    <text evidence="3 11">Homopentamer.</text>
</comment>
<dbReference type="PANTHER" id="PTHR30266">
    <property type="entry name" value="MECHANOSENSITIVE CHANNEL MSCL"/>
    <property type="match status" value="1"/>
</dbReference>
<reference evidence="13" key="1">
    <citation type="submission" date="2016-10" db="EMBL/GenBank/DDBJ databases">
        <authorList>
            <person name="Varghese N."/>
            <person name="Submissions S."/>
        </authorList>
    </citation>
    <scope>NUCLEOTIDE SEQUENCE [LARGE SCALE GENOMIC DNA]</scope>
    <source>
        <strain evidence="13">DSM 18733</strain>
    </source>
</reference>
<dbReference type="NCBIfam" id="TIGR00220">
    <property type="entry name" value="mscL"/>
    <property type="match status" value="1"/>
</dbReference>
<dbReference type="Pfam" id="PF01741">
    <property type="entry name" value="MscL"/>
    <property type="match status" value="1"/>
</dbReference>
<comment type="similarity">
    <text evidence="2 11">Belongs to the MscL family.</text>
</comment>
<dbReference type="AlphaFoldDB" id="A0A1H7YAC3"/>
<evidence type="ECO:0000256" key="10">
    <source>
        <dbReference type="ARBA" id="ARBA00023303"/>
    </source>
</evidence>
<keyword evidence="10 11" id="KW-0407">Ion channel</keyword>
<evidence type="ECO:0000256" key="6">
    <source>
        <dbReference type="ARBA" id="ARBA00022692"/>
    </source>
</evidence>
<dbReference type="Gene3D" id="1.10.1200.120">
    <property type="entry name" value="Large-conductance mechanosensitive channel, MscL, domain 1"/>
    <property type="match status" value="1"/>
</dbReference>
<feature type="transmembrane region" description="Helical" evidence="11">
    <location>
        <begin position="80"/>
        <end position="98"/>
    </location>
</feature>
<comment type="subcellular location">
    <subcellularLocation>
        <location evidence="1 11">Cell membrane</location>
        <topology evidence="1 11">Multi-pass membrane protein</topology>
    </subcellularLocation>
</comment>
<dbReference type="PROSITE" id="PS01327">
    <property type="entry name" value="MSCL"/>
    <property type="match status" value="1"/>
</dbReference>
<protein>
    <recommendedName>
        <fullName evidence="11">Large-conductance mechanosensitive channel</fullName>
    </recommendedName>
</protein>
<evidence type="ECO:0000256" key="4">
    <source>
        <dbReference type="ARBA" id="ARBA00022448"/>
    </source>
</evidence>
<gene>
    <name evidence="11" type="primary">mscL</name>
    <name evidence="12" type="ORF">SAMN05661044_05175</name>
</gene>
<sequence>MGLFKEFKEFAMRGNVIDLAVGVVIGAAFGKIVTSLVDDIIMPPIGYLTGGVDFTSLKYVIKPADAANEVAEVAINYGNFINVVIQFIIVAFCIFILVKAINSLNRKKVEAPAAPPAPTKEETLLTEIRDLLKSKA</sequence>
<evidence type="ECO:0000256" key="9">
    <source>
        <dbReference type="ARBA" id="ARBA00023136"/>
    </source>
</evidence>
<evidence type="ECO:0000256" key="2">
    <source>
        <dbReference type="ARBA" id="ARBA00007254"/>
    </source>
</evidence>
<dbReference type="RefSeq" id="WP_093331657.1">
    <property type="nucleotide sequence ID" value="NZ_FOAF01000012.1"/>
</dbReference>
<proteinExistence type="inferred from homology"/>
<dbReference type="InterPro" id="IPR036019">
    <property type="entry name" value="MscL_channel"/>
</dbReference>
<evidence type="ECO:0000256" key="1">
    <source>
        <dbReference type="ARBA" id="ARBA00004651"/>
    </source>
</evidence>
<name>A0A1H7YAC3_OLID1</name>
<evidence type="ECO:0000313" key="12">
    <source>
        <dbReference type="EMBL" id="SEM42851.1"/>
    </source>
</evidence>
<dbReference type="InterPro" id="IPR001185">
    <property type="entry name" value="MS_channel"/>
</dbReference>
<feature type="transmembrane region" description="Helical" evidence="11">
    <location>
        <begin position="16"/>
        <end position="37"/>
    </location>
</feature>
<dbReference type="InterPro" id="IPR037673">
    <property type="entry name" value="MSC/AndL"/>
</dbReference>
<dbReference type="GO" id="GO:0005886">
    <property type="term" value="C:plasma membrane"/>
    <property type="evidence" value="ECO:0007669"/>
    <property type="project" value="UniProtKB-SubCell"/>
</dbReference>
<keyword evidence="7 11" id="KW-1133">Transmembrane helix</keyword>
<keyword evidence="5 11" id="KW-1003">Cell membrane</keyword>
<dbReference type="Proteomes" id="UP000199421">
    <property type="component" value="Unassembled WGS sequence"/>
</dbReference>
<keyword evidence="8 11" id="KW-0406">Ion transport</keyword>
<dbReference type="STRING" id="407022.SAMN05661044_05175"/>
<evidence type="ECO:0000256" key="8">
    <source>
        <dbReference type="ARBA" id="ARBA00023065"/>
    </source>
</evidence>
<dbReference type="EMBL" id="FOAF01000012">
    <property type="protein sequence ID" value="SEM42851.1"/>
    <property type="molecule type" value="Genomic_DNA"/>
</dbReference>
<evidence type="ECO:0000256" key="11">
    <source>
        <dbReference type="HAMAP-Rule" id="MF_00115"/>
    </source>
</evidence>